<name>W7B6P7_9LIST</name>
<dbReference type="Proteomes" id="UP000019253">
    <property type="component" value="Unassembled WGS sequence"/>
</dbReference>
<organism evidence="1 2">
    <name type="scientific">Listeria grandensis FSL F6-0971</name>
    <dbReference type="NCBI Taxonomy" id="1265819"/>
    <lineage>
        <taxon>Bacteria</taxon>
        <taxon>Bacillati</taxon>
        <taxon>Bacillota</taxon>
        <taxon>Bacilli</taxon>
        <taxon>Bacillales</taxon>
        <taxon>Listeriaceae</taxon>
        <taxon>Listeria</taxon>
    </lineage>
</organism>
<proteinExistence type="predicted"/>
<evidence type="ECO:0000313" key="2">
    <source>
        <dbReference type="Proteomes" id="UP000019253"/>
    </source>
</evidence>
<protein>
    <submittedName>
        <fullName evidence="1">Uncharacterized protein</fullName>
    </submittedName>
</protein>
<keyword evidence="2" id="KW-1185">Reference proteome</keyword>
<comment type="caution">
    <text evidence="1">The sequence shown here is derived from an EMBL/GenBank/DDBJ whole genome shotgun (WGS) entry which is preliminary data.</text>
</comment>
<gene>
    <name evidence="1" type="ORF">PGRAN_11233</name>
</gene>
<sequence length="58" mass="6940">MSINFTQKQETQADNYLQYSSIPFHMLQYIDFSDEHVVQQTSDIFCVPEHIAFKRIQK</sequence>
<accession>W7B6P7</accession>
<dbReference type="STRING" id="1265819.PGRAN_11233"/>
<reference evidence="1 2" key="1">
    <citation type="journal article" date="2014" name="Int. J. Syst. Evol. Microbiol.">
        <title>Listeria floridensis sp. nov., Listeria aquatica sp. nov., Listeria cornellensis sp. nov., Listeria riparia sp. nov. and Listeria grandensis sp. nov., from agricultural and natural environments.</title>
        <authorList>
            <person name="den Bakker H.C."/>
            <person name="Warchocki S."/>
            <person name="Wright E.M."/>
            <person name="Allred A.F."/>
            <person name="Ahlstrom C."/>
            <person name="Manuel C.S."/>
            <person name="Stasiewicz M.J."/>
            <person name="Burrell A."/>
            <person name="Roof S."/>
            <person name="Strawn L."/>
            <person name="Fortes E.D."/>
            <person name="Nightingale K.K."/>
            <person name="Kephart D."/>
            <person name="Wiedmann M."/>
        </authorList>
    </citation>
    <scope>NUCLEOTIDE SEQUENCE [LARGE SCALE GENOMIC DNA]</scope>
    <source>
        <strain evidence="2">FSL F6-971</strain>
    </source>
</reference>
<dbReference type="AlphaFoldDB" id="W7B6P7"/>
<evidence type="ECO:0000313" key="1">
    <source>
        <dbReference type="EMBL" id="EUJ22964.1"/>
    </source>
</evidence>
<dbReference type="EMBL" id="AODD01000015">
    <property type="protein sequence ID" value="EUJ22964.1"/>
    <property type="molecule type" value="Genomic_DNA"/>
</dbReference>